<dbReference type="InterPro" id="IPR036259">
    <property type="entry name" value="MFS_trans_sf"/>
</dbReference>
<sequence length="439" mass="47150">MSQNAVSSRQSVLLLMLFIAMLFFIFGFITWLNGALIPFLQIICDLTEWQALLVAFCFYIAYVVMALPMSRVLEKTGYQKGMVLGLLLVAIGLSVFVPAALSQTFAVFLLAQFTVGCGLTLLQTASNPYIVRLGPQESAAARIAFMGILNKSAGVLAPLMFTHWVLSDFGEVNQVSMAALDATARAVRIEEMAANVIPPYLGMALAMVILAGAFSRVKLPEIVESATNQSSNGDSGSVWQFPQLVLGAIALFCYVGVEVIAGDTIGLYGSSLGLSRVTTFTSYTMATMVLGYVCGLIFIPRLLSQSQALSVSALLGVLFALWLQVSSDSDTALAEILWGWSGVPVLPDSITLIALLGFANAMCWPTIWPLALSGLGRFTAQGAAILIMGIAGGALMPLLYGGLADWLSAKQAYIVLLPCYVMIAWYALTGHKWRQWKMA</sequence>
<feature type="transmembrane region" description="Helical" evidence="8">
    <location>
        <begin position="280"/>
        <end position="299"/>
    </location>
</feature>
<dbReference type="PANTHER" id="PTHR43702:SF12">
    <property type="entry name" value="N-ACETYL GLUCOSAMINE TRANSPORTER NAGP"/>
    <property type="match status" value="1"/>
</dbReference>
<feature type="transmembrane region" description="Helical" evidence="8">
    <location>
        <begin position="12"/>
        <end position="37"/>
    </location>
</feature>
<evidence type="ECO:0000256" key="5">
    <source>
        <dbReference type="ARBA" id="ARBA00022692"/>
    </source>
</evidence>
<feature type="transmembrane region" description="Helical" evidence="8">
    <location>
        <begin position="412"/>
        <end position="428"/>
    </location>
</feature>
<keyword evidence="5 8" id="KW-0812">Transmembrane</keyword>
<comment type="caution">
    <text evidence="9">The sequence shown here is derived from an EMBL/GenBank/DDBJ whole genome shotgun (WGS) entry which is preliminary data.</text>
</comment>
<keyword evidence="7 8" id="KW-0472">Membrane</keyword>
<feature type="transmembrane region" description="Helical" evidence="8">
    <location>
        <begin position="308"/>
        <end position="325"/>
    </location>
</feature>
<organism evidence="9 10">
    <name type="scientific">Alteromonas lipolytica</name>
    <dbReference type="NCBI Taxonomy" id="1856405"/>
    <lineage>
        <taxon>Bacteria</taxon>
        <taxon>Pseudomonadati</taxon>
        <taxon>Pseudomonadota</taxon>
        <taxon>Gammaproteobacteria</taxon>
        <taxon>Alteromonadales</taxon>
        <taxon>Alteromonadaceae</taxon>
        <taxon>Alteromonas/Salinimonas group</taxon>
        <taxon>Alteromonas</taxon>
    </lineage>
</organism>
<dbReference type="AlphaFoldDB" id="A0A1E8FIT0"/>
<keyword evidence="10" id="KW-1185">Reference proteome</keyword>
<dbReference type="SUPFAM" id="SSF103473">
    <property type="entry name" value="MFS general substrate transporter"/>
    <property type="match status" value="1"/>
</dbReference>
<dbReference type="NCBIfam" id="TIGR01272">
    <property type="entry name" value="gluP"/>
    <property type="match status" value="1"/>
</dbReference>
<dbReference type="GO" id="GO:1904659">
    <property type="term" value="P:D-glucose transmembrane transport"/>
    <property type="evidence" value="ECO:0007669"/>
    <property type="project" value="InterPro"/>
</dbReference>
<feature type="transmembrane region" description="Helical" evidence="8">
    <location>
        <begin position="238"/>
        <end position="260"/>
    </location>
</feature>
<dbReference type="EMBL" id="MJIC01000006">
    <property type="protein sequence ID" value="OFI35849.1"/>
    <property type="molecule type" value="Genomic_DNA"/>
</dbReference>
<feature type="transmembrane region" description="Helical" evidence="8">
    <location>
        <begin position="81"/>
        <end position="99"/>
    </location>
</feature>
<dbReference type="InterPro" id="IPR005964">
    <property type="entry name" value="Glc/Gal_transptr_bac"/>
</dbReference>
<dbReference type="GO" id="GO:0005886">
    <property type="term" value="C:plasma membrane"/>
    <property type="evidence" value="ECO:0007669"/>
    <property type="project" value="UniProtKB-SubCell"/>
</dbReference>
<accession>A0A1E8FIT0</accession>
<feature type="transmembrane region" description="Helical" evidence="8">
    <location>
        <begin position="105"/>
        <end position="122"/>
    </location>
</feature>
<feature type="transmembrane region" description="Helical" evidence="8">
    <location>
        <begin position="383"/>
        <end position="400"/>
    </location>
</feature>
<name>A0A1E8FIT0_9ALTE</name>
<dbReference type="GO" id="GO:0005354">
    <property type="term" value="F:galactose transmembrane transporter activity"/>
    <property type="evidence" value="ECO:0007669"/>
    <property type="project" value="InterPro"/>
</dbReference>
<evidence type="ECO:0000256" key="8">
    <source>
        <dbReference type="SAM" id="Phobius"/>
    </source>
</evidence>
<feature type="transmembrane region" description="Helical" evidence="8">
    <location>
        <begin position="350"/>
        <end position="371"/>
    </location>
</feature>
<evidence type="ECO:0000256" key="2">
    <source>
        <dbReference type="ARBA" id="ARBA00004429"/>
    </source>
</evidence>
<evidence type="ECO:0000256" key="1">
    <source>
        <dbReference type="ARBA" id="ARBA00003321"/>
    </source>
</evidence>
<evidence type="ECO:0000313" key="9">
    <source>
        <dbReference type="EMBL" id="OFI35849.1"/>
    </source>
</evidence>
<keyword evidence="6 8" id="KW-1133">Transmembrane helix</keyword>
<evidence type="ECO:0000256" key="4">
    <source>
        <dbReference type="ARBA" id="ARBA00022475"/>
    </source>
</evidence>
<comment type="function">
    <text evidence="1">Intake of glucose and galactose.</text>
</comment>
<comment type="subcellular location">
    <subcellularLocation>
        <location evidence="2">Cell inner membrane</location>
        <topology evidence="2">Multi-pass membrane protein</topology>
    </subcellularLocation>
</comment>
<feature type="transmembrane region" description="Helical" evidence="8">
    <location>
        <begin position="49"/>
        <end position="69"/>
    </location>
</feature>
<dbReference type="GO" id="GO:0055056">
    <property type="term" value="F:D-glucose transmembrane transporter activity"/>
    <property type="evidence" value="ECO:0007669"/>
    <property type="project" value="InterPro"/>
</dbReference>
<dbReference type="Proteomes" id="UP000176037">
    <property type="component" value="Unassembled WGS sequence"/>
</dbReference>
<protein>
    <submittedName>
        <fullName evidence="9">Glucose/galactose MFS transporter</fullName>
    </submittedName>
</protein>
<dbReference type="Pfam" id="PF07690">
    <property type="entry name" value="MFS_1"/>
    <property type="match status" value="1"/>
</dbReference>
<dbReference type="InterPro" id="IPR050375">
    <property type="entry name" value="MFS_TsgA-like"/>
</dbReference>
<evidence type="ECO:0000313" key="10">
    <source>
        <dbReference type="Proteomes" id="UP000176037"/>
    </source>
</evidence>
<dbReference type="STRING" id="1856405.BFC17_11270"/>
<dbReference type="OrthoDB" id="9795150at2"/>
<evidence type="ECO:0000256" key="7">
    <source>
        <dbReference type="ARBA" id="ARBA00023136"/>
    </source>
</evidence>
<feature type="transmembrane region" description="Helical" evidence="8">
    <location>
        <begin position="197"/>
        <end position="217"/>
    </location>
</feature>
<reference evidence="9 10" key="1">
    <citation type="submission" date="2016-09" db="EMBL/GenBank/DDBJ databases">
        <title>Alteromonas lipolytica, a new species isolated from sea water.</title>
        <authorList>
            <person name="Wu Y.-H."/>
            <person name="Cheng H."/>
            <person name="Xu X.-W."/>
        </authorList>
    </citation>
    <scope>NUCLEOTIDE SEQUENCE [LARGE SCALE GENOMIC DNA]</scope>
    <source>
        <strain evidence="9 10">JW12</strain>
    </source>
</reference>
<feature type="transmembrane region" description="Helical" evidence="8">
    <location>
        <begin position="143"/>
        <end position="166"/>
    </location>
</feature>
<dbReference type="CDD" id="cd17394">
    <property type="entry name" value="MFS_FucP_like"/>
    <property type="match status" value="1"/>
</dbReference>
<dbReference type="PANTHER" id="PTHR43702">
    <property type="entry name" value="L-FUCOSE-PROTON SYMPORTER"/>
    <property type="match status" value="1"/>
</dbReference>
<dbReference type="InterPro" id="IPR011701">
    <property type="entry name" value="MFS"/>
</dbReference>
<gene>
    <name evidence="9" type="ORF">BFC17_11270</name>
</gene>
<proteinExistence type="inferred from homology"/>
<dbReference type="RefSeq" id="WP_070175089.1">
    <property type="nucleotide sequence ID" value="NZ_BMJR01000008.1"/>
</dbReference>
<keyword evidence="4" id="KW-1003">Cell membrane</keyword>
<evidence type="ECO:0000256" key="6">
    <source>
        <dbReference type="ARBA" id="ARBA00022989"/>
    </source>
</evidence>
<evidence type="ECO:0000256" key="3">
    <source>
        <dbReference type="ARBA" id="ARBA00009120"/>
    </source>
</evidence>
<dbReference type="Gene3D" id="1.20.1250.20">
    <property type="entry name" value="MFS general substrate transporter like domains"/>
    <property type="match status" value="2"/>
</dbReference>
<comment type="similarity">
    <text evidence="3">Belongs to the major facilitator superfamily. FHS transporter (TC 2.A.1.7) family.</text>
</comment>